<evidence type="ECO:0000313" key="3">
    <source>
        <dbReference type="Proteomes" id="UP000789508"/>
    </source>
</evidence>
<organism evidence="2 3">
    <name type="scientific">Ambispora leptoticha</name>
    <dbReference type="NCBI Taxonomy" id="144679"/>
    <lineage>
        <taxon>Eukaryota</taxon>
        <taxon>Fungi</taxon>
        <taxon>Fungi incertae sedis</taxon>
        <taxon>Mucoromycota</taxon>
        <taxon>Glomeromycotina</taxon>
        <taxon>Glomeromycetes</taxon>
        <taxon>Archaeosporales</taxon>
        <taxon>Ambisporaceae</taxon>
        <taxon>Ambispora</taxon>
    </lineage>
</organism>
<feature type="compositionally biased region" description="Polar residues" evidence="1">
    <location>
        <begin position="149"/>
        <end position="162"/>
    </location>
</feature>
<dbReference type="OrthoDB" id="2284405at2759"/>
<dbReference type="GO" id="GO:0045944">
    <property type="term" value="P:positive regulation of transcription by RNA polymerase II"/>
    <property type="evidence" value="ECO:0007669"/>
    <property type="project" value="UniProtKB-ARBA"/>
</dbReference>
<sequence length="162" mass="17492">LLLVVSETGLVYTFTTPKLQPLVTKPEGKNLIQTCLNAPDNPPTTESAAPTRPAQTPPHPSPSGQISTHNNYTQQLGLSGYSNPNQYSIPTNNLPMSGGLPTSYMSTNYQPQHSPPQYIGQQYSPNSTYMPPNYWTGGGSNGNGGTNGKLQQFPNQSNEKKQ</sequence>
<dbReference type="Gene3D" id="3.40.1810.10">
    <property type="entry name" value="Transcription factor, MADS-box"/>
    <property type="match status" value="1"/>
</dbReference>
<keyword evidence="3" id="KW-1185">Reference proteome</keyword>
<evidence type="ECO:0000313" key="2">
    <source>
        <dbReference type="EMBL" id="CAG8655782.1"/>
    </source>
</evidence>
<evidence type="ECO:0000256" key="1">
    <source>
        <dbReference type="SAM" id="MobiDB-lite"/>
    </source>
</evidence>
<dbReference type="GO" id="GO:0003677">
    <property type="term" value="F:DNA binding"/>
    <property type="evidence" value="ECO:0007669"/>
    <property type="project" value="InterPro"/>
</dbReference>
<feature type="compositionally biased region" description="Polar residues" evidence="1">
    <location>
        <begin position="103"/>
        <end position="112"/>
    </location>
</feature>
<accession>A0A9N9H3M9</accession>
<reference evidence="2" key="1">
    <citation type="submission" date="2021-06" db="EMBL/GenBank/DDBJ databases">
        <authorList>
            <person name="Kallberg Y."/>
            <person name="Tangrot J."/>
            <person name="Rosling A."/>
        </authorList>
    </citation>
    <scope>NUCLEOTIDE SEQUENCE</scope>
    <source>
        <strain evidence="2">FL130A</strain>
    </source>
</reference>
<gene>
    <name evidence="2" type="ORF">ALEPTO_LOCUS10164</name>
</gene>
<proteinExistence type="predicted"/>
<dbReference type="AlphaFoldDB" id="A0A9N9H3M9"/>
<name>A0A9N9H3M9_9GLOM</name>
<comment type="caution">
    <text evidence="2">The sequence shown here is derived from an EMBL/GenBank/DDBJ whole genome shotgun (WGS) entry which is preliminary data.</text>
</comment>
<feature type="compositionally biased region" description="Polar residues" evidence="1">
    <location>
        <begin position="119"/>
        <end position="130"/>
    </location>
</feature>
<protein>
    <submittedName>
        <fullName evidence="2">11003_t:CDS:1</fullName>
    </submittedName>
</protein>
<feature type="non-terminal residue" evidence="2">
    <location>
        <position position="1"/>
    </location>
</feature>
<dbReference type="Proteomes" id="UP000789508">
    <property type="component" value="Unassembled WGS sequence"/>
</dbReference>
<feature type="compositionally biased region" description="Polar residues" evidence="1">
    <location>
        <begin position="62"/>
        <end position="95"/>
    </location>
</feature>
<dbReference type="EMBL" id="CAJVPS010010139">
    <property type="protein sequence ID" value="CAG8655782.1"/>
    <property type="molecule type" value="Genomic_DNA"/>
</dbReference>
<feature type="region of interest" description="Disordered" evidence="1">
    <location>
        <begin position="34"/>
        <end position="162"/>
    </location>
</feature>
<dbReference type="InterPro" id="IPR036879">
    <property type="entry name" value="TF_MADSbox_sf"/>
</dbReference>
<dbReference type="GO" id="GO:0046983">
    <property type="term" value="F:protein dimerization activity"/>
    <property type="evidence" value="ECO:0007669"/>
    <property type="project" value="InterPro"/>
</dbReference>
<feature type="compositionally biased region" description="Gly residues" evidence="1">
    <location>
        <begin position="136"/>
        <end position="147"/>
    </location>
</feature>